<accession>A0ACC0LGJ8</accession>
<proteinExistence type="predicted"/>
<dbReference type="EMBL" id="CM046399">
    <property type="protein sequence ID" value="KAI8527692.1"/>
    <property type="molecule type" value="Genomic_DNA"/>
</dbReference>
<name>A0ACC0LGJ8_RHOML</name>
<gene>
    <name evidence="1" type="ORF">RHMOL_Rhmol12G0094800</name>
</gene>
<evidence type="ECO:0000313" key="2">
    <source>
        <dbReference type="Proteomes" id="UP001062846"/>
    </source>
</evidence>
<dbReference type="Proteomes" id="UP001062846">
    <property type="component" value="Chromosome 12"/>
</dbReference>
<sequence length="439" mass="49635">MREKGGRFGPRRRRRNQEGERVFRAEKEKEKEKLRGREGILGREGEERRHDPRSWVISNGDFSNGGGLGFWLEHASSAALKSNKFLKTEKDKPPPPLPGPKFSFWAPYLGGNDKLWRLVEVDAEIGKVVDKPLLGNYVVPLAVFAIWVDDILENADFVDLLRKADVHRAVVNSLRLVILRERKWMDVVVSRWSIDSHTLPVAWGEIGPTLEDVGCLLRLPMLGKVDPSSGRLSPSQQGVVDALRRFVRREKSHNGVKNTFTEWARYWYKDLGAAKAGEEVHSSQGWCYSTLFELAAILASGESVPLALLFLEILFKRLDMLHNAARRSCGRYDLPIYVAINFLHMFLFERFPKVAPEPNDFGADDGGGKGEPCRNVCRSARWLGSGVRDVRGSIVDVPDVEGEFVARPYVNTPNGLFPFNVYSEEDVVAFTMMHPQQSF</sequence>
<organism evidence="1 2">
    <name type="scientific">Rhododendron molle</name>
    <name type="common">Chinese azalea</name>
    <name type="synonym">Azalea mollis</name>
    <dbReference type="NCBI Taxonomy" id="49168"/>
    <lineage>
        <taxon>Eukaryota</taxon>
        <taxon>Viridiplantae</taxon>
        <taxon>Streptophyta</taxon>
        <taxon>Embryophyta</taxon>
        <taxon>Tracheophyta</taxon>
        <taxon>Spermatophyta</taxon>
        <taxon>Magnoliopsida</taxon>
        <taxon>eudicotyledons</taxon>
        <taxon>Gunneridae</taxon>
        <taxon>Pentapetalae</taxon>
        <taxon>asterids</taxon>
        <taxon>Ericales</taxon>
        <taxon>Ericaceae</taxon>
        <taxon>Ericoideae</taxon>
        <taxon>Rhodoreae</taxon>
        <taxon>Rhododendron</taxon>
    </lineage>
</organism>
<evidence type="ECO:0000313" key="1">
    <source>
        <dbReference type="EMBL" id="KAI8527692.1"/>
    </source>
</evidence>
<reference evidence="1" key="1">
    <citation type="submission" date="2022-02" db="EMBL/GenBank/DDBJ databases">
        <title>Plant Genome Project.</title>
        <authorList>
            <person name="Zhang R.-G."/>
        </authorList>
    </citation>
    <scope>NUCLEOTIDE SEQUENCE</scope>
    <source>
        <strain evidence="1">AT1</strain>
    </source>
</reference>
<keyword evidence="2" id="KW-1185">Reference proteome</keyword>
<comment type="caution">
    <text evidence="1">The sequence shown here is derived from an EMBL/GenBank/DDBJ whole genome shotgun (WGS) entry which is preliminary data.</text>
</comment>
<protein>
    <submittedName>
        <fullName evidence="1">Uncharacterized protein</fullName>
    </submittedName>
</protein>